<dbReference type="GO" id="GO:0032259">
    <property type="term" value="P:methylation"/>
    <property type="evidence" value="ECO:0007669"/>
    <property type="project" value="UniProtKB-KW"/>
</dbReference>
<accession>A0A6C2YPM7</accession>
<dbReference type="RefSeq" id="WP_162657976.1">
    <property type="nucleotide sequence ID" value="NZ_LR593887.1"/>
</dbReference>
<evidence type="ECO:0000259" key="1">
    <source>
        <dbReference type="Pfam" id="PF06983"/>
    </source>
</evidence>
<dbReference type="KEGG" id="tim:GMBLW1_11180"/>
<gene>
    <name evidence="2" type="ORF">GMBLW1_11180</name>
</gene>
<dbReference type="PANTHER" id="PTHR33990:SF1">
    <property type="entry name" value="PROTEIN YJDN"/>
    <property type="match status" value="1"/>
</dbReference>
<dbReference type="EMBL" id="LR593887">
    <property type="protein sequence ID" value="VTS02614.1"/>
    <property type="molecule type" value="Genomic_DNA"/>
</dbReference>
<dbReference type="InterPro" id="IPR028973">
    <property type="entry name" value="PhnB-like"/>
</dbReference>
<dbReference type="CDD" id="cd06588">
    <property type="entry name" value="PhnB_like"/>
    <property type="match status" value="1"/>
</dbReference>
<dbReference type="GO" id="GO:0008168">
    <property type="term" value="F:methyltransferase activity"/>
    <property type="evidence" value="ECO:0007669"/>
    <property type="project" value="UniProtKB-KW"/>
</dbReference>
<keyword evidence="3" id="KW-1185">Reference proteome</keyword>
<evidence type="ECO:0000313" key="3">
    <source>
        <dbReference type="Proteomes" id="UP000464378"/>
    </source>
</evidence>
<dbReference type="Pfam" id="PF06983">
    <property type="entry name" value="3-dmu-9_3-mt"/>
    <property type="match status" value="1"/>
</dbReference>
<dbReference type="FunCoup" id="A0A6C2YPM7">
    <property type="interactions" value="68"/>
</dbReference>
<dbReference type="InterPro" id="IPR029068">
    <property type="entry name" value="Glyas_Bleomycin-R_OHBP_Dase"/>
</dbReference>
<proteinExistence type="predicted"/>
<keyword evidence="2" id="KW-0808">Transferase</keyword>
<reference evidence="2" key="1">
    <citation type="submission" date="2019-04" db="EMBL/GenBank/DDBJ databases">
        <authorList>
            <consortium name="Science for Life Laboratories"/>
        </authorList>
    </citation>
    <scope>NUCLEOTIDE SEQUENCE</scope>
    <source>
        <strain evidence="2">MBLW1</strain>
    </source>
</reference>
<dbReference type="AlphaFoldDB" id="A0A6C2YPM7"/>
<dbReference type="Proteomes" id="UP000464378">
    <property type="component" value="Chromosome"/>
</dbReference>
<dbReference type="PANTHER" id="PTHR33990">
    <property type="entry name" value="PROTEIN YJDN-RELATED"/>
    <property type="match status" value="1"/>
</dbReference>
<name>A0A6C2YPM7_9BACT</name>
<keyword evidence="2" id="KW-0830">Ubiquinone</keyword>
<organism evidence="2">
    <name type="scientific">Tuwongella immobilis</name>
    <dbReference type="NCBI Taxonomy" id="692036"/>
    <lineage>
        <taxon>Bacteria</taxon>
        <taxon>Pseudomonadati</taxon>
        <taxon>Planctomycetota</taxon>
        <taxon>Planctomycetia</taxon>
        <taxon>Gemmatales</taxon>
        <taxon>Gemmataceae</taxon>
        <taxon>Tuwongella</taxon>
    </lineage>
</organism>
<dbReference type="InParanoid" id="A0A6C2YPM7"/>
<sequence length="147" mass="16324">MARVCTYLNFARETEAAFEHYRTIFGGDFLGKVHRFRDVPTMPGQPAIEEADANLIMHIELELLGGHVLMGTDAPECMGFTITQGNNVHIHLEPDSRAEGDRLFAALSDGGTPEMPMQEVFWGAYFGSLTDRFGIKWMINVPGTATM</sequence>
<dbReference type="SUPFAM" id="SSF54593">
    <property type="entry name" value="Glyoxalase/Bleomycin resistance protein/Dihydroxybiphenyl dioxygenase"/>
    <property type="match status" value="1"/>
</dbReference>
<evidence type="ECO:0000313" key="2">
    <source>
        <dbReference type="EMBL" id="VIP02842.1"/>
    </source>
</evidence>
<dbReference type="Gene3D" id="3.10.180.10">
    <property type="entry name" value="2,3-Dihydroxybiphenyl 1,2-Dioxygenase, domain 1"/>
    <property type="match status" value="1"/>
</dbReference>
<keyword evidence="2" id="KW-0489">Methyltransferase</keyword>
<feature type="domain" description="PhnB-like" evidence="1">
    <location>
        <begin position="4"/>
        <end position="139"/>
    </location>
</feature>
<dbReference type="EMBL" id="LR586016">
    <property type="protein sequence ID" value="VIP02842.1"/>
    <property type="molecule type" value="Genomic_DNA"/>
</dbReference>
<protein>
    <recommendedName>
        <fullName evidence="1">PhnB-like domain-containing protein</fullName>
    </recommendedName>
</protein>